<proteinExistence type="predicted"/>
<dbReference type="InterPro" id="IPR005512">
    <property type="entry name" value="PRONE_dom"/>
</dbReference>
<dbReference type="InterPro" id="IPR036188">
    <property type="entry name" value="FAD/NAD-bd_sf"/>
</dbReference>
<dbReference type="InterPro" id="IPR038937">
    <property type="entry name" value="RopGEF"/>
</dbReference>
<dbReference type="AlphaFoldDB" id="A0AAD5CKZ4"/>
<keyword evidence="1 2" id="KW-0344">Guanine-nucleotide releasing factor</keyword>
<sequence>MGKGSAVVSKKADSDTWGFRLMLGFRFKAIVVDWLEHLVVLEDTKEDLRIIWIVDISNELEQMKDRFAKLILREDMSGGGKGVSSALVLSNAITNIAASVFGEQRKLSPMAEGRKTRWRREAGWLLSVTDYIVHSQQTSKDGSSMKVKQRGDLRMNIPALKKLDAMLIGCLDNFKNHNHRAFFKKDGEVIMSAGVIGSPHLLLLSGIGPRSYLSSWGIPVVSDSEFVGEFLHDNGSLRVIDGSVLSISPGTNPQATLLMLGRHMGLKIIREKLQKTSA</sequence>
<dbReference type="Gene3D" id="3.50.50.60">
    <property type="entry name" value="FAD/NAD(P)-binding domain"/>
    <property type="match status" value="1"/>
</dbReference>
<comment type="caution">
    <text evidence="4">The sequence shown here is derived from an EMBL/GenBank/DDBJ whole genome shotgun (WGS) entry which is preliminary data.</text>
</comment>
<reference evidence="4" key="1">
    <citation type="submission" date="2022-06" db="EMBL/GenBank/DDBJ databases">
        <title>Uncovering the hologenomic basis of an extraordinary plant invasion.</title>
        <authorList>
            <person name="Bieker V.C."/>
            <person name="Martin M.D."/>
            <person name="Gilbert T."/>
            <person name="Hodgins K."/>
            <person name="Battlay P."/>
            <person name="Petersen B."/>
            <person name="Wilson J."/>
        </authorList>
    </citation>
    <scope>NUCLEOTIDE SEQUENCE</scope>
    <source>
        <strain evidence="4">AA19_3_7</strain>
        <tissue evidence="4">Leaf</tissue>
    </source>
</reference>
<evidence type="ECO:0000256" key="1">
    <source>
        <dbReference type="ARBA" id="ARBA00022658"/>
    </source>
</evidence>
<dbReference type="Proteomes" id="UP001206925">
    <property type="component" value="Unassembled WGS sequence"/>
</dbReference>
<name>A0AAD5CKZ4_AMBAR</name>
<evidence type="ECO:0000313" key="5">
    <source>
        <dbReference type="Proteomes" id="UP001206925"/>
    </source>
</evidence>
<gene>
    <name evidence="4" type="ORF">M8C21_007635</name>
</gene>
<dbReference type="EMBL" id="JAMZMK010007977">
    <property type="protein sequence ID" value="KAI7742474.1"/>
    <property type="molecule type" value="Genomic_DNA"/>
</dbReference>
<dbReference type="Pfam" id="PF03759">
    <property type="entry name" value="PRONE"/>
    <property type="match status" value="1"/>
</dbReference>
<dbReference type="PANTHER" id="PTHR33101">
    <property type="entry name" value="ROP GUANINE NUCLEOTIDE EXCHANGE FACTOR 1"/>
    <property type="match status" value="1"/>
</dbReference>
<evidence type="ECO:0000256" key="2">
    <source>
        <dbReference type="PROSITE-ProRule" id="PRU00663"/>
    </source>
</evidence>
<feature type="domain" description="PRONE" evidence="3">
    <location>
        <begin position="50"/>
        <end position="278"/>
    </location>
</feature>
<dbReference type="SUPFAM" id="SSF51905">
    <property type="entry name" value="FAD/NAD(P)-binding domain"/>
    <property type="match status" value="1"/>
</dbReference>
<dbReference type="PANTHER" id="PTHR33101:SF10">
    <property type="entry name" value="ROP GUANINE NUCLEOTIDE EXCHANGE FACTOR 12"/>
    <property type="match status" value="1"/>
</dbReference>
<dbReference type="GO" id="GO:0005085">
    <property type="term" value="F:guanyl-nucleotide exchange factor activity"/>
    <property type="evidence" value="ECO:0007669"/>
    <property type="project" value="UniProtKB-UniRule"/>
</dbReference>
<evidence type="ECO:0000259" key="3">
    <source>
        <dbReference type="PROSITE" id="PS51334"/>
    </source>
</evidence>
<evidence type="ECO:0000313" key="4">
    <source>
        <dbReference type="EMBL" id="KAI7742474.1"/>
    </source>
</evidence>
<keyword evidence="5" id="KW-1185">Reference proteome</keyword>
<accession>A0AAD5CKZ4</accession>
<dbReference type="PROSITE" id="PS51334">
    <property type="entry name" value="PRONE"/>
    <property type="match status" value="1"/>
</dbReference>
<dbReference type="Gene3D" id="1.20.58.2010">
    <property type="entry name" value="PRONE domain, subdomain 1"/>
    <property type="match status" value="1"/>
</dbReference>
<protein>
    <recommendedName>
        <fullName evidence="3">PRONE domain-containing protein</fullName>
    </recommendedName>
</protein>
<organism evidence="4 5">
    <name type="scientific">Ambrosia artemisiifolia</name>
    <name type="common">Common ragweed</name>
    <dbReference type="NCBI Taxonomy" id="4212"/>
    <lineage>
        <taxon>Eukaryota</taxon>
        <taxon>Viridiplantae</taxon>
        <taxon>Streptophyta</taxon>
        <taxon>Embryophyta</taxon>
        <taxon>Tracheophyta</taxon>
        <taxon>Spermatophyta</taxon>
        <taxon>Magnoliopsida</taxon>
        <taxon>eudicotyledons</taxon>
        <taxon>Gunneridae</taxon>
        <taxon>Pentapetalae</taxon>
        <taxon>asterids</taxon>
        <taxon>campanulids</taxon>
        <taxon>Asterales</taxon>
        <taxon>Asteraceae</taxon>
        <taxon>Asteroideae</taxon>
        <taxon>Heliantheae alliance</taxon>
        <taxon>Heliantheae</taxon>
        <taxon>Ambrosia</taxon>
    </lineage>
</organism>